<feature type="signal peptide" evidence="2">
    <location>
        <begin position="1"/>
        <end position="20"/>
    </location>
</feature>
<sequence>MKGFGLIFLLLILSLVYLDAFVPPEVHSPSTRHRHRSYQPSLEPVKKSFTAKDTSTGIRQRNAQKRQQTELQSQSPSNDEEEINDEKNASSPPNNRQLLTHADILWKLKPSRDVPIWKRIWLKVAANLIRLDCLIKKQELPLVLCPKGGQALLEAHYVCNDKKSILFPWRRRKIKIGRFGFTTMAGPSNEPIQETVHDLYGLDANRPYRVGAIIYMFVEEEYRKRDVGTLALQVISLIQSIQACDFQMLVVDDNGSGKLNDWYLGRGYQKAPKLQDMMGSPNEIHGTSMMIPTNRILPDDCQIQWW</sequence>
<protein>
    <recommendedName>
        <fullName evidence="5">N-acetyltransferase domain-containing protein</fullName>
    </recommendedName>
</protein>
<name>A0AAD2GAP7_9STRA</name>
<keyword evidence="2" id="KW-0732">Signal</keyword>
<dbReference type="EMBL" id="CAKOGP040002347">
    <property type="protein sequence ID" value="CAJ1967817.1"/>
    <property type="molecule type" value="Genomic_DNA"/>
</dbReference>
<evidence type="ECO:0008006" key="5">
    <source>
        <dbReference type="Google" id="ProtNLM"/>
    </source>
</evidence>
<accession>A0AAD2GAP7</accession>
<dbReference type="Proteomes" id="UP001295423">
    <property type="component" value="Unassembled WGS sequence"/>
</dbReference>
<evidence type="ECO:0000313" key="3">
    <source>
        <dbReference type="EMBL" id="CAJ1967817.1"/>
    </source>
</evidence>
<feature type="compositionally biased region" description="Polar residues" evidence="1">
    <location>
        <begin position="51"/>
        <end position="77"/>
    </location>
</feature>
<feature type="region of interest" description="Disordered" evidence="1">
    <location>
        <begin position="27"/>
        <end position="96"/>
    </location>
</feature>
<evidence type="ECO:0000256" key="1">
    <source>
        <dbReference type="SAM" id="MobiDB-lite"/>
    </source>
</evidence>
<gene>
    <name evidence="3" type="ORF">CYCCA115_LOCUS22950</name>
</gene>
<evidence type="ECO:0000256" key="2">
    <source>
        <dbReference type="SAM" id="SignalP"/>
    </source>
</evidence>
<dbReference type="AlphaFoldDB" id="A0AAD2GAP7"/>
<reference evidence="3" key="1">
    <citation type="submission" date="2023-08" db="EMBL/GenBank/DDBJ databases">
        <authorList>
            <person name="Audoor S."/>
            <person name="Bilcke G."/>
        </authorList>
    </citation>
    <scope>NUCLEOTIDE SEQUENCE</scope>
</reference>
<comment type="caution">
    <text evidence="3">The sequence shown here is derived from an EMBL/GenBank/DDBJ whole genome shotgun (WGS) entry which is preliminary data.</text>
</comment>
<keyword evidence="4" id="KW-1185">Reference proteome</keyword>
<evidence type="ECO:0000313" key="4">
    <source>
        <dbReference type="Proteomes" id="UP001295423"/>
    </source>
</evidence>
<proteinExistence type="predicted"/>
<feature type="chain" id="PRO_5041918326" description="N-acetyltransferase domain-containing protein" evidence="2">
    <location>
        <begin position="21"/>
        <end position="306"/>
    </location>
</feature>
<organism evidence="3 4">
    <name type="scientific">Cylindrotheca closterium</name>
    <dbReference type="NCBI Taxonomy" id="2856"/>
    <lineage>
        <taxon>Eukaryota</taxon>
        <taxon>Sar</taxon>
        <taxon>Stramenopiles</taxon>
        <taxon>Ochrophyta</taxon>
        <taxon>Bacillariophyta</taxon>
        <taxon>Bacillariophyceae</taxon>
        <taxon>Bacillariophycidae</taxon>
        <taxon>Bacillariales</taxon>
        <taxon>Bacillariaceae</taxon>
        <taxon>Cylindrotheca</taxon>
    </lineage>
</organism>